<protein>
    <recommendedName>
        <fullName evidence="3">PpiC domain-containing protein</fullName>
    </recommendedName>
</protein>
<gene>
    <name evidence="1" type="ORF">ENSA5_07870</name>
</gene>
<keyword evidence="2" id="KW-1185">Reference proteome</keyword>
<reference evidence="1 2" key="1">
    <citation type="submission" date="2018-03" db="EMBL/GenBank/DDBJ databases">
        <title>Draft Genome Sequences of the Obligatory Marine Myxobacteria Enhygromyxa salina SWB005.</title>
        <authorList>
            <person name="Poehlein A."/>
            <person name="Moghaddam J.A."/>
            <person name="Harms H."/>
            <person name="Alanjari M."/>
            <person name="Koenig G.M."/>
            <person name="Daniel R."/>
            <person name="Schaeberle T.F."/>
        </authorList>
    </citation>
    <scope>NUCLEOTIDE SEQUENCE [LARGE SCALE GENOMIC DNA]</scope>
    <source>
        <strain evidence="1 2">SWB005</strain>
    </source>
</reference>
<comment type="caution">
    <text evidence="1">The sequence shown here is derived from an EMBL/GenBank/DDBJ whole genome shotgun (WGS) entry which is preliminary data.</text>
</comment>
<accession>A0A2S9YH02</accession>
<proteinExistence type="predicted"/>
<sequence length="330" mass="36355">MALGLLGLGCGDERERERDVVARVAGEGQELELERSVVELIAAREGVGEDDARERALATLRLVAARRAELAARDQPPEHPDDLDPARREQLERAAIARLWLDEVFEPSHRAADIPQKIVDQNMADPAMTRRLFHPELWFVCQALVVPAEQSEGRNVKPPQLETDEAAALAWRAAAGEAFSPLVARVELLEPDLVADESCSVLGRIVGTSQRSFETPAGAVTLRFERFAFAPSEAESFDPAWVEAVTARPEPGVVGPFPSQFGLHLVIVSKIEPALLADESMPADELLAAREAQLREELESAWQIEQLQQALAKARDRRVVRLSPELERGP</sequence>
<evidence type="ECO:0008006" key="3">
    <source>
        <dbReference type="Google" id="ProtNLM"/>
    </source>
</evidence>
<dbReference type="EMBL" id="PVNK01000041">
    <property type="protein sequence ID" value="PRQ04384.1"/>
    <property type="molecule type" value="Genomic_DNA"/>
</dbReference>
<evidence type="ECO:0000313" key="2">
    <source>
        <dbReference type="Proteomes" id="UP000237968"/>
    </source>
</evidence>
<dbReference type="Proteomes" id="UP000237968">
    <property type="component" value="Unassembled WGS sequence"/>
</dbReference>
<evidence type="ECO:0000313" key="1">
    <source>
        <dbReference type="EMBL" id="PRQ04384.1"/>
    </source>
</evidence>
<dbReference type="AlphaFoldDB" id="A0A2S9YH02"/>
<organism evidence="1 2">
    <name type="scientific">Enhygromyxa salina</name>
    <dbReference type="NCBI Taxonomy" id="215803"/>
    <lineage>
        <taxon>Bacteria</taxon>
        <taxon>Pseudomonadati</taxon>
        <taxon>Myxococcota</taxon>
        <taxon>Polyangia</taxon>
        <taxon>Nannocystales</taxon>
        <taxon>Nannocystaceae</taxon>
        <taxon>Enhygromyxa</taxon>
    </lineage>
</organism>
<name>A0A2S9YH02_9BACT</name>